<dbReference type="Pfam" id="PF19077">
    <property type="entry name" value="Big_13"/>
    <property type="match status" value="1"/>
</dbReference>
<dbReference type="FunFam" id="2.60.40.10:FF:002543">
    <property type="match status" value="3"/>
</dbReference>
<dbReference type="Pfam" id="PF13585">
    <property type="entry name" value="CHU_C"/>
    <property type="match status" value="1"/>
</dbReference>
<dbReference type="GO" id="GO:0005509">
    <property type="term" value="F:calcium ion binding"/>
    <property type="evidence" value="ECO:0007669"/>
    <property type="project" value="InterPro"/>
</dbReference>
<feature type="domain" description="Dystroglycan-type cadherin-like" evidence="2">
    <location>
        <begin position="464"/>
        <end position="561"/>
    </location>
</feature>
<dbReference type="SMART" id="SM00736">
    <property type="entry name" value="CADG"/>
    <property type="match status" value="3"/>
</dbReference>
<organism evidence="3 4">
    <name type="scientific">Parapedobacter pyrenivorans</name>
    <dbReference type="NCBI Taxonomy" id="1305674"/>
    <lineage>
        <taxon>Bacteria</taxon>
        <taxon>Pseudomonadati</taxon>
        <taxon>Bacteroidota</taxon>
        <taxon>Sphingobacteriia</taxon>
        <taxon>Sphingobacteriales</taxon>
        <taxon>Sphingobacteriaceae</taxon>
        <taxon>Parapedobacter</taxon>
    </lineage>
</organism>
<dbReference type="Gene3D" id="2.60.40.10">
    <property type="entry name" value="Immunoglobulins"/>
    <property type="match status" value="6"/>
</dbReference>
<dbReference type="InterPro" id="IPR013783">
    <property type="entry name" value="Ig-like_fold"/>
</dbReference>
<dbReference type="SUPFAM" id="SSF49373">
    <property type="entry name" value="Invasin/intimin cell-adhesion fragments"/>
    <property type="match status" value="1"/>
</dbReference>
<dbReference type="Proteomes" id="UP000660862">
    <property type="component" value="Unassembled WGS sequence"/>
</dbReference>
<dbReference type="InterPro" id="IPR006644">
    <property type="entry name" value="Cadg"/>
</dbReference>
<evidence type="ECO:0000313" key="4">
    <source>
        <dbReference type="Proteomes" id="UP000660862"/>
    </source>
</evidence>
<feature type="domain" description="Dystroglycan-type cadherin-like" evidence="2">
    <location>
        <begin position="562"/>
        <end position="655"/>
    </location>
</feature>
<reference evidence="3" key="2">
    <citation type="submission" date="2020-09" db="EMBL/GenBank/DDBJ databases">
        <authorList>
            <person name="Sun Q."/>
            <person name="Zhou Y."/>
        </authorList>
    </citation>
    <scope>NUCLEOTIDE SEQUENCE</scope>
    <source>
        <strain evidence="3">CGMCC 1.12195</strain>
    </source>
</reference>
<proteinExistence type="predicted"/>
<dbReference type="InterPro" id="IPR015919">
    <property type="entry name" value="Cadherin-like_sf"/>
</dbReference>
<evidence type="ECO:0000259" key="2">
    <source>
        <dbReference type="SMART" id="SM00736"/>
    </source>
</evidence>
<evidence type="ECO:0000256" key="1">
    <source>
        <dbReference type="SAM" id="MobiDB-lite"/>
    </source>
</evidence>
<protein>
    <recommendedName>
        <fullName evidence="2">Dystroglycan-type cadherin-like domain-containing protein</fullName>
    </recommendedName>
</protein>
<dbReference type="EMBL" id="BMER01000007">
    <property type="protein sequence ID" value="GGH03908.1"/>
    <property type="molecule type" value="Genomic_DNA"/>
</dbReference>
<dbReference type="InterPro" id="IPR008964">
    <property type="entry name" value="Invasin/intimin_cell_adhesion"/>
</dbReference>
<feature type="compositionally biased region" description="Polar residues" evidence="1">
    <location>
        <begin position="279"/>
        <end position="291"/>
    </location>
</feature>
<dbReference type="AlphaFoldDB" id="A0A917I1X0"/>
<dbReference type="InterPro" id="IPR044016">
    <property type="entry name" value="Big_13"/>
</dbReference>
<name>A0A917I1X0_9SPHI</name>
<dbReference type="GO" id="GO:0016020">
    <property type="term" value="C:membrane"/>
    <property type="evidence" value="ECO:0007669"/>
    <property type="project" value="InterPro"/>
</dbReference>
<gene>
    <name evidence="3" type="ORF">GCM10007415_45130</name>
</gene>
<comment type="caution">
    <text evidence="3">The sequence shown here is derived from an EMBL/GenBank/DDBJ whole genome shotgun (WGS) entry which is preliminary data.</text>
</comment>
<reference evidence="3" key="1">
    <citation type="journal article" date="2014" name="Int. J. Syst. Evol. Microbiol.">
        <title>Complete genome sequence of Corynebacterium casei LMG S-19264T (=DSM 44701T), isolated from a smear-ripened cheese.</title>
        <authorList>
            <consortium name="US DOE Joint Genome Institute (JGI-PGF)"/>
            <person name="Walter F."/>
            <person name="Albersmeier A."/>
            <person name="Kalinowski J."/>
            <person name="Ruckert C."/>
        </authorList>
    </citation>
    <scope>NUCLEOTIDE SEQUENCE</scope>
    <source>
        <strain evidence="3">CGMCC 1.12195</strain>
    </source>
</reference>
<dbReference type="SUPFAM" id="SSF49313">
    <property type="entry name" value="Cadherin-like"/>
    <property type="match status" value="4"/>
</dbReference>
<keyword evidence="4" id="KW-1185">Reference proteome</keyword>
<dbReference type="Pfam" id="PF05345">
    <property type="entry name" value="He_PIG"/>
    <property type="match status" value="4"/>
</dbReference>
<sequence>MAVGSAAQQFTGIDVSGLNDGTLTVSLTVVDVAGNESGVVTHTISKDARVPTVTSVAIANGDYAEGDGIDVTITLDEDVLVGGPNSTLALDIGGVTRQAVFVSENAGALLYQYTVQAGDNTDGAGVIALANGISLNGDFIRDAVGNDAELAYAQVSNANAQVDTEAPVEPTVAFPAAAVSVNADDYTISGLHSENGVTVKLYPDADNDGVPDNVPALDAYVLTDGTWSLGAPLAADSDNNFVVIAEDAAGNISGAVDVPTITEDSVAPVAPSAPDLLPTSDSGVSDNDNLTNHTAVTLTGTAEPNSTVSLTSDRDGIVGTAPADGLGNWHITTGTLSVGAHGLTATATDAAGNTSASSAVLSLTVDTQVPVLAAMDDRYLQPGASSGPMVVTLGDETTLSVGVVLTVTSSDPAVVAAGDIAVGGIGANRTMTVTATGSGITIITLSAEDEAGNIGTTTFTVMVNTAPTISGTPTTVVDQGVAYSFVPTASDVDNDMEELTFMITNKPDWADFDTATGELSGTPGNSEVGITTGIVIAVSDGTLSADLAAFNLEVVNVNDAPTISGIPATSVEQDVAYSFVPTASDADNDMEELTFMIANKPDWADFDTATGELSGTPGNGNVGVTTGIVITVGDGTLSTDLAAFDLEVVNVNDAPTISGTPGTSVDQDVAYSFIPVADDIDGDELTYSITNKPDWADFDTATGELSGTPGNGDVGVTTDIVISVSDGTLSVDLAAFDLEVVNVNDAPTIGGTPAMSVDQGMAYSFIPAAEDIDGDELTFSITNKPDWADFNTATGELSGTPGNGDVGITTGIVIAVTDGTASASLAAFDLEVNSVIISGITLPDGSFVYDGTTKSLTIVGMLPEGASVSYANNSRTDAGTQEVTATVSGGNYEDLVLTATLRITPGMRTLAFPVLAERTYGDDDFSGDASTSSGEGITYTSSNPAVAEITADGMIRITGAGEAMITATVPANGNYANRPEITQALVVRKASQTIMFNAPAEVNRDAGTVQLDVTASSGLPVSLAIDDEQVATLSGTALNVLRLGTVRITAAQAGDGNHEAAGPVTVTVRVVDPASDFPVRVHQAVSPNGDGINEFLIIEGIRDYRSNRVSVINRNGTVVWEASGYDNDRVAFRGVGTGQQQLPAGTYFYIVELQAGSGTEYRKGYFVLRY</sequence>
<feature type="domain" description="Dystroglycan-type cadherin-like" evidence="2">
    <location>
        <begin position="656"/>
        <end position="747"/>
    </location>
</feature>
<feature type="region of interest" description="Disordered" evidence="1">
    <location>
        <begin position="266"/>
        <end position="291"/>
    </location>
</feature>
<evidence type="ECO:0000313" key="3">
    <source>
        <dbReference type="EMBL" id="GGH03908.1"/>
    </source>
</evidence>
<dbReference type="Gene3D" id="2.60.40.1080">
    <property type="match status" value="1"/>
</dbReference>
<accession>A0A917I1X0</accession>